<reference evidence="1" key="1">
    <citation type="journal article" date="2015" name="Nature">
        <title>Complex archaea that bridge the gap between prokaryotes and eukaryotes.</title>
        <authorList>
            <person name="Spang A."/>
            <person name="Saw J.H."/>
            <person name="Jorgensen S.L."/>
            <person name="Zaremba-Niedzwiedzka K."/>
            <person name="Martijn J."/>
            <person name="Lind A.E."/>
            <person name="van Eijk R."/>
            <person name="Schleper C."/>
            <person name="Guy L."/>
            <person name="Ettema T.J."/>
        </authorList>
    </citation>
    <scope>NUCLEOTIDE SEQUENCE</scope>
</reference>
<accession>A0A0F9NAZ4</accession>
<dbReference type="InterPro" id="IPR008713">
    <property type="entry name" value="Phage_lambda_NinG"/>
</dbReference>
<dbReference type="Pfam" id="PF05766">
    <property type="entry name" value="NinG"/>
    <property type="match status" value="1"/>
</dbReference>
<comment type="caution">
    <text evidence="1">The sequence shown here is derived from an EMBL/GenBank/DDBJ whole genome shotgun (WGS) entry which is preliminary data.</text>
</comment>
<name>A0A0F9NAZ4_9ZZZZ</name>
<dbReference type="AlphaFoldDB" id="A0A0F9NAZ4"/>
<dbReference type="EMBL" id="LAZR01004384">
    <property type="protein sequence ID" value="KKN09102.1"/>
    <property type="molecule type" value="Genomic_DNA"/>
</dbReference>
<evidence type="ECO:0008006" key="2">
    <source>
        <dbReference type="Google" id="ProtNLM"/>
    </source>
</evidence>
<sequence>MKDKNKTKAKCKRDAWQAFAKFIKLRDAWRTTGSPEYCECFTCNYSGPTNSFDAGHFIPGRHNANLFSERGVNAQCKSCNAFHGGRPLEYRRQLIKLYGEGVDEELEAEERKIVKYSKADLIEIRDKYRERIKEVENGS</sequence>
<protein>
    <recommendedName>
        <fullName evidence="2">Protein ninG</fullName>
    </recommendedName>
</protein>
<gene>
    <name evidence="1" type="ORF">LCGC14_1050130</name>
</gene>
<evidence type="ECO:0000313" key="1">
    <source>
        <dbReference type="EMBL" id="KKN09102.1"/>
    </source>
</evidence>
<organism evidence="1">
    <name type="scientific">marine sediment metagenome</name>
    <dbReference type="NCBI Taxonomy" id="412755"/>
    <lineage>
        <taxon>unclassified sequences</taxon>
        <taxon>metagenomes</taxon>
        <taxon>ecological metagenomes</taxon>
    </lineage>
</organism>
<proteinExistence type="predicted"/>